<comment type="caution">
    <text evidence="1">The sequence shown here is derived from an EMBL/GenBank/DDBJ whole genome shotgun (WGS) entry which is preliminary data.</text>
</comment>
<evidence type="ECO:0000313" key="2">
    <source>
        <dbReference type="Proteomes" id="UP001153334"/>
    </source>
</evidence>
<dbReference type="EMBL" id="JAPESX010000274">
    <property type="protein sequence ID" value="KAJ8122191.1"/>
    <property type="molecule type" value="Genomic_DNA"/>
</dbReference>
<keyword evidence="2" id="KW-1185">Reference proteome</keyword>
<organism evidence="1 2">
    <name type="scientific">Nemania bipapillata</name>
    <dbReference type="NCBI Taxonomy" id="110536"/>
    <lineage>
        <taxon>Eukaryota</taxon>
        <taxon>Fungi</taxon>
        <taxon>Dikarya</taxon>
        <taxon>Ascomycota</taxon>
        <taxon>Pezizomycotina</taxon>
        <taxon>Sordariomycetes</taxon>
        <taxon>Xylariomycetidae</taxon>
        <taxon>Xylariales</taxon>
        <taxon>Xylariaceae</taxon>
        <taxon>Nemania</taxon>
    </lineage>
</organism>
<evidence type="ECO:0000313" key="1">
    <source>
        <dbReference type="EMBL" id="KAJ8122191.1"/>
    </source>
</evidence>
<dbReference type="Proteomes" id="UP001153334">
    <property type="component" value="Unassembled WGS sequence"/>
</dbReference>
<sequence length="81" mass="8805">MSLLEIRESLHVNGGHMLYNVGLSLSYGKDSLDAVGSVNPGSGAFRVLGFPDIFHVVLEPPERGQMPVFVHLPDPLPRQVP</sequence>
<accession>A0ACC2J465</accession>
<reference evidence="1" key="1">
    <citation type="submission" date="2022-11" db="EMBL/GenBank/DDBJ databases">
        <title>Genome Sequence of Nemania bipapillata.</title>
        <authorList>
            <person name="Buettner E."/>
        </authorList>
    </citation>
    <scope>NUCLEOTIDE SEQUENCE</scope>
    <source>
        <strain evidence="1">CP14</strain>
    </source>
</reference>
<name>A0ACC2J465_9PEZI</name>
<proteinExistence type="predicted"/>
<protein>
    <submittedName>
        <fullName evidence="1">Uncharacterized protein</fullName>
    </submittedName>
</protein>
<gene>
    <name evidence="1" type="ORF">ONZ43_g1554</name>
</gene>